<feature type="region of interest" description="Disordered" evidence="1">
    <location>
        <begin position="1"/>
        <end position="21"/>
    </location>
</feature>
<feature type="compositionally biased region" description="Low complexity" evidence="1">
    <location>
        <begin position="12"/>
        <end position="21"/>
    </location>
</feature>
<accession>A0A8J3IJQ9</accession>
<dbReference type="Proteomes" id="UP000597444">
    <property type="component" value="Unassembled WGS sequence"/>
</dbReference>
<evidence type="ECO:0000313" key="3">
    <source>
        <dbReference type="Proteomes" id="UP000597444"/>
    </source>
</evidence>
<dbReference type="EMBL" id="BNJK01000001">
    <property type="protein sequence ID" value="GHO96824.1"/>
    <property type="molecule type" value="Genomic_DNA"/>
</dbReference>
<keyword evidence="3" id="KW-1185">Reference proteome</keyword>
<evidence type="ECO:0000313" key="2">
    <source>
        <dbReference type="EMBL" id="GHO96824.1"/>
    </source>
</evidence>
<gene>
    <name evidence="2" type="ORF">KSF_068720</name>
</gene>
<organism evidence="2 3">
    <name type="scientific">Reticulibacter mediterranei</name>
    <dbReference type="NCBI Taxonomy" id="2778369"/>
    <lineage>
        <taxon>Bacteria</taxon>
        <taxon>Bacillati</taxon>
        <taxon>Chloroflexota</taxon>
        <taxon>Ktedonobacteria</taxon>
        <taxon>Ktedonobacterales</taxon>
        <taxon>Reticulibacteraceae</taxon>
        <taxon>Reticulibacter</taxon>
    </lineage>
</organism>
<name>A0A8J3IJQ9_9CHLR</name>
<comment type="caution">
    <text evidence="2">The sequence shown here is derived from an EMBL/GenBank/DDBJ whole genome shotgun (WGS) entry which is preliminary data.</text>
</comment>
<dbReference type="AlphaFoldDB" id="A0A8J3IJQ9"/>
<evidence type="ECO:0000256" key="1">
    <source>
        <dbReference type="SAM" id="MobiDB-lite"/>
    </source>
</evidence>
<reference evidence="2" key="1">
    <citation type="submission" date="2020-10" db="EMBL/GenBank/DDBJ databases">
        <title>Taxonomic study of unclassified bacteria belonging to the class Ktedonobacteria.</title>
        <authorList>
            <person name="Yabe S."/>
            <person name="Wang C.M."/>
            <person name="Zheng Y."/>
            <person name="Sakai Y."/>
            <person name="Cavaletti L."/>
            <person name="Monciardini P."/>
            <person name="Donadio S."/>
        </authorList>
    </citation>
    <scope>NUCLEOTIDE SEQUENCE</scope>
    <source>
        <strain evidence="2">ID150040</strain>
    </source>
</reference>
<proteinExistence type="predicted"/>
<protein>
    <submittedName>
        <fullName evidence="2">Uncharacterized protein</fullName>
    </submittedName>
</protein>
<sequence length="79" mass="8390">MVRSEAIDRVGSASQAASTTQSITPLRKFPGLVRKNSASIIADHDIGLNDNSSIFEEERIVDPDFAGGAQIADHIPVQG</sequence>